<evidence type="ECO:0000313" key="9">
    <source>
        <dbReference type="EMBL" id="KAI5395339.1"/>
    </source>
</evidence>
<keyword evidence="10" id="KW-1185">Reference proteome</keyword>
<keyword evidence="3" id="KW-0677">Repeat</keyword>
<protein>
    <recommendedName>
        <fullName evidence="8">PGG domain-containing protein</fullName>
    </recommendedName>
</protein>
<comment type="subcellular location">
    <subcellularLocation>
        <location evidence="1">Membrane</location>
        <topology evidence="1">Multi-pass membrane protein</topology>
    </subcellularLocation>
</comment>
<proteinExistence type="predicted"/>
<reference evidence="9 10" key="1">
    <citation type="journal article" date="2022" name="Nat. Genet.">
        <title>Improved pea reference genome and pan-genome highlight genomic features and evolutionary characteristics.</title>
        <authorList>
            <person name="Yang T."/>
            <person name="Liu R."/>
            <person name="Luo Y."/>
            <person name="Hu S."/>
            <person name="Wang D."/>
            <person name="Wang C."/>
            <person name="Pandey M.K."/>
            <person name="Ge S."/>
            <person name="Xu Q."/>
            <person name="Li N."/>
            <person name="Li G."/>
            <person name="Huang Y."/>
            <person name="Saxena R.K."/>
            <person name="Ji Y."/>
            <person name="Li M."/>
            <person name="Yan X."/>
            <person name="He Y."/>
            <person name="Liu Y."/>
            <person name="Wang X."/>
            <person name="Xiang C."/>
            <person name="Varshney R.K."/>
            <person name="Ding H."/>
            <person name="Gao S."/>
            <person name="Zong X."/>
        </authorList>
    </citation>
    <scope>NUCLEOTIDE SEQUENCE [LARGE SCALE GENOMIC DNA]</scope>
    <source>
        <strain evidence="9 10">cv. Zhongwan 6</strain>
    </source>
</reference>
<evidence type="ECO:0000256" key="7">
    <source>
        <dbReference type="SAM" id="Phobius"/>
    </source>
</evidence>
<comment type="caution">
    <text evidence="9">The sequence shown here is derived from an EMBL/GenBank/DDBJ whole genome shotgun (WGS) entry which is preliminary data.</text>
</comment>
<dbReference type="PANTHER" id="PTHR24186">
    <property type="entry name" value="PROTEIN PHOSPHATASE 1 REGULATORY SUBUNIT"/>
    <property type="match status" value="1"/>
</dbReference>
<name>A0A9D4W3F3_PEA</name>
<feature type="domain" description="PGG" evidence="8">
    <location>
        <begin position="28"/>
        <end position="149"/>
    </location>
</feature>
<dbReference type="EMBL" id="JAMSHJ010000006">
    <property type="protein sequence ID" value="KAI5395339.1"/>
    <property type="molecule type" value="Genomic_DNA"/>
</dbReference>
<dbReference type="AlphaFoldDB" id="A0A9D4W3F3"/>
<keyword evidence="6 7" id="KW-0472">Membrane</keyword>
<evidence type="ECO:0000256" key="5">
    <source>
        <dbReference type="ARBA" id="ARBA00023043"/>
    </source>
</evidence>
<feature type="transmembrane region" description="Helical" evidence="7">
    <location>
        <begin position="95"/>
        <end position="114"/>
    </location>
</feature>
<evidence type="ECO:0000256" key="6">
    <source>
        <dbReference type="ARBA" id="ARBA00023136"/>
    </source>
</evidence>
<dbReference type="Gramene" id="Psat06G0179500-T1">
    <property type="protein sequence ID" value="KAI5395339.1"/>
    <property type="gene ID" value="KIW84_061795"/>
</dbReference>
<keyword evidence="4 7" id="KW-1133">Transmembrane helix</keyword>
<keyword evidence="2 7" id="KW-0812">Transmembrane</keyword>
<dbReference type="Proteomes" id="UP001058974">
    <property type="component" value="Chromosome 6"/>
</dbReference>
<feature type="non-terminal residue" evidence="9">
    <location>
        <position position="1"/>
    </location>
</feature>
<evidence type="ECO:0000256" key="2">
    <source>
        <dbReference type="ARBA" id="ARBA00022692"/>
    </source>
</evidence>
<sequence length="207" mass="23812">GQFNEEVQNGRRKMWENLWSKYLQYQGNWIEETRGTLMLVATVIATMTFQSTISPPGGVWQEDTHTGGRNCTTYGICKAGTAVLAYAWPQKFMRFMAYNTTSFLYSLGVLLLLISKFPLKNKVMMWLLPIAMNVAVTSMAFTFVFANCMIMPYHIFHQVFSIPYPFVVAWGILILVIGSIHTLRLVFWVKENVQVKRIFRRVSDSVV</sequence>
<dbReference type="InterPro" id="IPR026961">
    <property type="entry name" value="PGG_dom"/>
</dbReference>
<dbReference type="Pfam" id="PF13962">
    <property type="entry name" value="PGG"/>
    <property type="match status" value="1"/>
</dbReference>
<gene>
    <name evidence="9" type="ORF">KIW84_061795</name>
</gene>
<feature type="transmembrane region" description="Helical" evidence="7">
    <location>
        <begin position="167"/>
        <end position="187"/>
    </location>
</feature>
<evidence type="ECO:0000256" key="4">
    <source>
        <dbReference type="ARBA" id="ARBA00022989"/>
    </source>
</evidence>
<organism evidence="9 10">
    <name type="scientific">Pisum sativum</name>
    <name type="common">Garden pea</name>
    <name type="synonym">Lathyrus oleraceus</name>
    <dbReference type="NCBI Taxonomy" id="3888"/>
    <lineage>
        <taxon>Eukaryota</taxon>
        <taxon>Viridiplantae</taxon>
        <taxon>Streptophyta</taxon>
        <taxon>Embryophyta</taxon>
        <taxon>Tracheophyta</taxon>
        <taxon>Spermatophyta</taxon>
        <taxon>Magnoliopsida</taxon>
        <taxon>eudicotyledons</taxon>
        <taxon>Gunneridae</taxon>
        <taxon>Pentapetalae</taxon>
        <taxon>rosids</taxon>
        <taxon>fabids</taxon>
        <taxon>Fabales</taxon>
        <taxon>Fabaceae</taxon>
        <taxon>Papilionoideae</taxon>
        <taxon>50 kb inversion clade</taxon>
        <taxon>NPAAA clade</taxon>
        <taxon>Hologalegina</taxon>
        <taxon>IRL clade</taxon>
        <taxon>Fabeae</taxon>
        <taxon>Lathyrus</taxon>
    </lineage>
</organism>
<accession>A0A9D4W3F3</accession>
<feature type="transmembrane region" description="Helical" evidence="7">
    <location>
        <begin position="126"/>
        <end position="155"/>
    </location>
</feature>
<dbReference type="PANTHER" id="PTHR24186:SF37">
    <property type="entry name" value="PGG DOMAIN-CONTAINING PROTEIN"/>
    <property type="match status" value="1"/>
</dbReference>
<evidence type="ECO:0000256" key="3">
    <source>
        <dbReference type="ARBA" id="ARBA00022737"/>
    </source>
</evidence>
<dbReference type="GO" id="GO:0005886">
    <property type="term" value="C:plasma membrane"/>
    <property type="evidence" value="ECO:0007669"/>
    <property type="project" value="TreeGrafter"/>
</dbReference>
<evidence type="ECO:0000256" key="1">
    <source>
        <dbReference type="ARBA" id="ARBA00004141"/>
    </source>
</evidence>
<keyword evidence="5" id="KW-0040">ANK repeat</keyword>
<evidence type="ECO:0000259" key="8">
    <source>
        <dbReference type="Pfam" id="PF13962"/>
    </source>
</evidence>
<evidence type="ECO:0000313" key="10">
    <source>
        <dbReference type="Proteomes" id="UP001058974"/>
    </source>
</evidence>